<sequence>METFLISERSRTYIFVSFVVTIVILIMEQYGFINRNITYSSVITWYFILALIQEIGALQFRRIGKVKIFPKSIELINEDGIVTSINLTNEMHIIIHDESPILKSSFKLFKTKRLYIFQNEDQIFNKMLIVYKRKNKELEMIIDSWRRDKLLIEYKAT</sequence>
<comment type="caution">
    <text evidence="2">The sequence shown here is derived from an EMBL/GenBank/DDBJ whole genome shotgun (WGS) entry which is preliminary data.</text>
</comment>
<proteinExistence type="predicted"/>
<dbReference type="AlphaFoldDB" id="A0AAE3TC48"/>
<dbReference type="EMBL" id="JARGDL010000003">
    <property type="protein sequence ID" value="MDF1611116.1"/>
    <property type="molecule type" value="Genomic_DNA"/>
</dbReference>
<evidence type="ECO:0000313" key="2">
    <source>
        <dbReference type="EMBL" id="MDF1611116.1"/>
    </source>
</evidence>
<dbReference type="Proteomes" id="UP001221302">
    <property type="component" value="Unassembled WGS sequence"/>
</dbReference>
<reference evidence="2" key="1">
    <citation type="submission" date="2023-03" db="EMBL/GenBank/DDBJ databases">
        <title>Stygiobacter electus gen. nov., sp. nov., facultatively anaerobic thermotolerant bacterium of the class Ignavibacteria from a well of Yessentuki mineral water deposit.</title>
        <authorList>
            <person name="Podosokorskaya O.A."/>
            <person name="Elcheninov A.G."/>
            <person name="Petrova N.F."/>
            <person name="Zavarzina D.G."/>
            <person name="Kublanov I.V."/>
            <person name="Merkel A.Y."/>
        </authorList>
    </citation>
    <scope>NUCLEOTIDE SEQUENCE</scope>
    <source>
        <strain evidence="2">09-Me</strain>
    </source>
</reference>
<keyword evidence="1" id="KW-0472">Membrane</keyword>
<feature type="transmembrane region" description="Helical" evidence="1">
    <location>
        <begin position="12"/>
        <end position="33"/>
    </location>
</feature>
<protein>
    <submittedName>
        <fullName evidence="2">Uncharacterized protein</fullName>
    </submittedName>
</protein>
<feature type="transmembrane region" description="Helical" evidence="1">
    <location>
        <begin position="39"/>
        <end position="58"/>
    </location>
</feature>
<keyword evidence="3" id="KW-1185">Reference proteome</keyword>
<dbReference type="RefSeq" id="WP_321534883.1">
    <property type="nucleotide sequence ID" value="NZ_JARGDL010000003.1"/>
</dbReference>
<evidence type="ECO:0000256" key="1">
    <source>
        <dbReference type="SAM" id="Phobius"/>
    </source>
</evidence>
<accession>A0AAE3TC48</accession>
<organism evidence="2 3">
    <name type="scientific">Stygiobacter electus</name>
    <dbReference type="NCBI Taxonomy" id="3032292"/>
    <lineage>
        <taxon>Bacteria</taxon>
        <taxon>Pseudomonadati</taxon>
        <taxon>Ignavibacteriota</taxon>
        <taxon>Ignavibacteria</taxon>
        <taxon>Ignavibacteriales</taxon>
        <taxon>Melioribacteraceae</taxon>
        <taxon>Stygiobacter</taxon>
    </lineage>
</organism>
<gene>
    <name evidence="2" type="ORF">P0M35_03065</name>
</gene>
<keyword evidence="1" id="KW-0812">Transmembrane</keyword>
<keyword evidence="1" id="KW-1133">Transmembrane helix</keyword>
<evidence type="ECO:0000313" key="3">
    <source>
        <dbReference type="Proteomes" id="UP001221302"/>
    </source>
</evidence>
<name>A0AAE3TC48_9BACT</name>